<dbReference type="SMART" id="SM00355">
    <property type="entry name" value="ZnF_C2H2"/>
    <property type="match status" value="2"/>
</dbReference>
<protein>
    <recommendedName>
        <fullName evidence="2">C2H2-type domain-containing protein</fullName>
    </recommendedName>
</protein>
<gene>
    <name evidence="3" type="ORF">DPMN_103790</name>
</gene>
<keyword evidence="4" id="KW-1185">Reference proteome</keyword>
<reference evidence="3" key="2">
    <citation type="submission" date="2020-11" db="EMBL/GenBank/DDBJ databases">
        <authorList>
            <person name="McCartney M.A."/>
            <person name="Auch B."/>
            <person name="Kono T."/>
            <person name="Mallez S."/>
            <person name="Becker A."/>
            <person name="Gohl D.M."/>
            <person name="Silverstein K.A.T."/>
            <person name="Koren S."/>
            <person name="Bechman K.B."/>
            <person name="Herman A."/>
            <person name="Abrahante J.E."/>
            <person name="Garbe J."/>
        </authorList>
    </citation>
    <scope>NUCLEOTIDE SEQUENCE</scope>
    <source>
        <strain evidence="3">Duluth1</strain>
        <tissue evidence="3">Whole animal</tissue>
    </source>
</reference>
<sequence>MMETQTDKRKSWRCKHCGKEDRKGRLMGHILKHHVVFDRVPFSCSLCSFRCNDKKTLVDHLKNYKRHLAEVADRQGRISLDRVLQRSENPYWVSQKDMEPVVLGLYGCSIMSESPTTGNAGCDEDGLFEPQEEDVLPAWLLDNYTTPSAPEPAALSTLQPFRCATSISQGFSDTPIRVGQTQAQRNVFTNGNMGKAADVSGVVPFMDFLASPAKIGMRRITPTSQVFSATPVRLSQTQAKRSVFTNDILGKAAEVSGVVPFLDLLASPANIGIPSGRTSSNCNSDATPLMDESMLPELLPESDRADPLFQGIDEVPHKRARVEGTFSDETSHEDPSNVIAKAIGEASQIILTALGKSIETSERTNGLMSDLITVMKEVQSDVRRIERKVGSLERKVEMPPPRAPMLKNVVSSANRKK</sequence>
<dbReference type="Proteomes" id="UP000828390">
    <property type="component" value="Unassembled WGS sequence"/>
</dbReference>
<feature type="domain" description="C2H2-type" evidence="2">
    <location>
        <begin position="12"/>
        <end position="33"/>
    </location>
</feature>
<organism evidence="3 4">
    <name type="scientific">Dreissena polymorpha</name>
    <name type="common">Zebra mussel</name>
    <name type="synonym">Mytilus polymorpha</name>
    <dbReference type="NCBI Taxonomy" id="45954"/>
    <lineage>
        <taxon>Eukaryota</taxon>
        <taxon>Metazoa</taxon>
        <taxon>Spiralia</taxon>
        <taxon>Lophotrochozoa</taxon>
        <taxon>Mollusca</taxon>
        <taxon>Bivalvia</taxon>
        <taxon>Autobranchia</taxon>
        <taxon>Heteroconchia</taxon>
        <taxon>Euheterodonta</taxon>
        <taxon>Imparidentia</taxon>
        <taxon>Neoheterodontei</taxon>
        <taxon>Myida</taxon>
        <taxon>Dreissenoidea</taxon>
        <taxon>Dreissenidae</taxon>
        <taxon>Dreissena</taxon>
    </lineage>
</organism>
<evidence type="ECO:0000256" key="1">
    <source>
        <dbReference type="SAM" id="MobiDB-lite"/>
    </source>
</evidence>
<evidence type="ECO:0000259" key="2">
    <source>
        <dbReference type="SMART" id="SM00355"/>
    </source>
</evidence>
<evidence type="ECO:0000313" key="3">
    <source>
        <dbReference type="EMBL" id="KAH3830546.1"/>
    </source>
</evidence>
<evidence type="ECO:0000313" key="4">
    <source>
        <dbReference type="Proteomes" id="UP000828390"/>
    </source>
</evidence>
<feature type="domain" description="C2H2-type" evidence="2">
    <location>
        <begin position="42"/>
        <end position="67"/>
    </location>
</feature>
<proteinExistence type="predicted"/>
<feature type="region of interest" description="Disordered" evidence="1">
    <location>
        <begin position="393"/>
        <end position="417"/>
    </location>
</feature>
<name>A0A9D4HBR5_DREPO</name>
<dbReference type="AlphaFoldDB" id="A0A9D4HBR5"/>
<dbReference type="InterPro" id="IPR013087">
    <property type="entry name" value="Znf_C2H2_type"/>
</dbReference>
<accession>A0A9D4HBR5</accession>
<reference evidence="3" key="1">
    <citation type="journal article" date="2019" name="bioRxiv">
        <title>The Genome of the Zebra Mussel, Dreissena polymorpha: A Resource for Invasive Species Research.</title>
        <authorList>
            <person name="McCartney M.A."/>
            <person name="Auch B."/>
            <person name="Kono T."/>
            <person name="Mallez S."/>
            <person name="Zhang Y."/>
            <person name="Obille A."/>
            <person name="Becker A."/>
            <person name="Abrahante J.E."/>
            <person name="Garbe J."/>
            <person name="Badalamenti J.P."/>
            <person name="Herman A."/>
            <person name="Mangelson H."/>
            <person name="Liachko I."/>
            <person name="Sullivan S."/>
            <person name="Sone E.D."/>
            <person name="Koren S."/>
            <person name="Silverstein K.A.T."/>
            <person name="Beckman K.B."/>
            <person name="Gohl D.M."/>
        </authorList>
    </citation>
    <scope>NUCLEOTIDE SEQUENCE</scope>
    <source>
        <strain evidence="3">Duluth1</strain>
        <tissue evidence="3">Whole animal</tissue>
    </source>
</reference>
<comment type="caution">
    <text evidence="3">The sequence shown here is derived from an EMBL/GenBank/DDBJ whole genome shotgun (WGS) entry which is preliminary data.</text>
</comment>
<dbReference type="EMBL" id="JAIWYP010000004">
    <property type="protein sequence ID" value="KAH3830546.1"/>
    <property type="molecule type" value="Genomic_DNA"/>
</dbReference>
<dbReference type="Gene3D" id="3.30.160.60">
    <property type="entry name" value="Classic Zinc Finger"/>
    <property type="match status" value="1"/>
</dbReference>